<feature type="domain" description="Replication-associated protein ORF2/G2P" evidence="1">
    <location>
        <begin position="73"/>
        <end position="141"/>
    </location>
</feature>
<geneLocation type="plasmid" evidence="2">
    <name>pDYM4.3k</name>
</geneLocation>
<proteinExistence type="predicted"/>
<sequence length="372" mass="42687">MAKRERALERAQHRRQVDAEILGAWLHATGSFPADAEPSREITGWSRRSRSRMIRRLAELDWTPILSAACLPCMITLTYPGDWLTVAPDGETSKKHINAFYKRYERAWGVDFVGPWKFEFQHRGAPHYHLYCVPPQGIAGELRRKEHDIRVNDWHNMKAAGIDPGPKPRFRKAIGDGLKFAQWLSITWADIVDHPDPEERAKHQAAGTGVDYAEGMRTSDPKRLAVYFAKHGIYADKEYQNRVPEEWQAPGKGPGRFWGYRGLNVLVAQVEIDWPEYQLMSRTLRKLAARTRVWDSSLNAGRGGHRWVKAMRTIEVPRRPFLDQDTGEVGHLQFRKVRRPVKRFVRTSGFLCVNDGPALASTLSRLRESCLT</sequence>
<dbReference type="InterPro" id="IPR056906">
    <property type="entry name" value="ORF2/G2P_dom"/>
</dbReference>
<name>I3RM63_9ACTN</name>
<accession>I3RM63</accession>
<dbReference type="EMBL" id="JQ621947">
    <property type="protein sequence ID" value="AFK25581.1"/>
    <property type="molecule type" value="Genomic_DNA"/>
</dbReference>
<organism evidence="2">
    <name type="scientific">Streptomyces sp. X335</name>
    <dbReference type="NCBI Taxonomy" id="1187849"/>
    <lineage>
        <taxon>Bacteria</taxon>
        <taxon>Bacillati</taxon>
        <taxon>Actinomycetota</taxon>
        <taxon>Actinomycetes</taxon>
        <taxon>Kitasatosporales</taxon>
        <taxon>Streptomycetaceae</taxon>
        <taxon>Streptomyces</taxon>
    </lineage>
</organism>
<evidence type="ECO:0000259" key="1">
    <source>
        <dbReference type="Pfam" id="PF23343"/>
    </source>
</evidence>
<keyword evidence="2" id="KW-0614">Plasmid</keyword>
<dbReference type="AlphaFoldDB" id="I3RM63"/>
<dbReference type="Pfam" id="PF23343">
    <property type="entry name" value="REP_ORF2-G2P"/>
    <property type="match status" value="1"/>
</dbReference>
<protein>
    <submittedName>
        <fullName evidence="2">Replication protein</fullName>
    </submittedName>
</protein>
<evidence type="ECO:0000313" key="2">
    <source>
        <dbReference type="EMBL" id="AFK25581.1"/>
    </source>
</evidence>
<reference evidence="2" key="1">
    <citation type="submission" date="2012-02" db="EMBL/GenBank/DDBJ databases">
        <title>Studies on the circle plasmid pDYM4.3K.</title>
        <authorList>
            <person name="Zhou M."/>
            <person name="Dai Y."/>
            <person name="Qin Z."/>
        </authorList>
    </citation>
    <scope>NUCLEOTIDE SEQUENCE</scope>
    <source>
        <strain evidence="2">X335</strain>
        <plasmid evidence="2">pDYM4.3k</plasmid>
    </source>
</reference>